<keyword evidence="4" id="KW-1185">Reference proteome</keyword>
<dbReference type="Proteomes" id="UP000325466">
    <property type="component" value="Unassembled WGS sequence"/>
</dbReference>
<dbReference type="SUPFAM" id="SSF53474">
    <property type="entry name" value="alpha/beta-Hydrolases"/>
    <property type="match status" value="1"/>
</dbReference>
<accession>N1ME85</accession>
<sequence length="334" mass="35091">MLDLPAIRRRGATVAVALLAATSLLTAPALAQPAADADPAGAYVDHVEERTARDWVLHVYSPSMDRVIPVEVIRPADTSAARPTFYLLNGAGGGEDAANWRDQTDVREFFDGKNVNVVTPVGGAFAYYTDWIRDDPKLGRHRWATFLTSELPPVVDAVLGADGRNAVAGMSMSGSSVLALAQQSPGLYEAVASYSGCAQTSSDPGRSYVEAVVTLGGGDVENMWGPIGGPGWIANDAALNAEKLRGTTLYISSGGGLPGPHEAALGGQVDPVDLVVLGSIEAATAQCTERLRRTFDELGIEATFSTGAQGTHSWGYWQDALHESWPILAEAIGA</sequence>
<gene>
    <name evidence="3" type="ORF">OCS65_10640</name>
    <name evidence="2" type="ORF">RAJCM14343_4006</name>
</gene>
<dbReference type="KEGG" id="rav:AAT18_18085"/>
<dbReference type="EMBL" id="CP106982">
    <property type="protein sequence ID" value="UYF96169.1"/>
    <property type="molecule type" value="Genomic_DNA"/>
</dbReference>
<feature type="chain" id="PRO_5044537718" evidence="1">
    <location>
        <begin position="32"/>
        <end position="334"/>
    </location>
</feature>
<dbReference type="Proteomes" id="UP001163947">
    <property type="component" value="Chromosome"/>
</dbReference>
<dbReference type="InterPro" id="IPR000801">
    <property type="entry name" value="Esterase-like"/>
</dbReference>
<reference evidence="3" key="3">
    <citation type="submission" date="2022-09" db="EMBL/GenBank/DDBJ databases">
        <title>The genome sequence of Rhodococcus aetherivorans N1.</title>
        <authorList>
            <person name="Jiang W."/>
        </authorList>
    </citation>
    <scope>NUCLEOTIDE SEQUENCE</scope>
    <source>
        <strain evidence="3">N1</strain>
    </source>
</reference>
<accession>A0A059MMV9</accession>
<dbReference type="GeneID" id="83620879"/>
<proteinExistence type="predicted"/>
<protein>
    <submittedName>
        <fullName evidence="2 3">Esterase</fullName>
    </submittedName>
</protein>
<evidence type="ECO:0000313" key="4">
    <source>
        <dbReference type="Proteomes" id="UP000325466"/>
    </source>
</evidence>
<dbReference type="Pfam" id="PF00756">
    <property type="entry name" value="Esterase"/>
    <property type="match status" value="1"/>
</dbReference>
<dbReference type="PANTHER" id="PTHR48098">
    <property type="entry name" value="ENTEROCHELIN ESTERASE-RELATED"/>
    <property type="match status" value="1"/>
</dbReference>
<evidence type="ECO:0000313" key="3">
    <source>
        <dbReference type="EMBL" id="UYF96169.1"/>
    </source>
</evidence>
<keyword evidence="1" id="KW-0732">Signal</keyword>
<accession>A0A0F6YA41</accession>
<dbReference type="AlphaFoldDB" id="A0A059MMV9"/>
<evidence type="ECO:0000256" key="1">
    <source>
        <dbReference type="SAM" id="SignalP"/>
    </source>
</evidence>
<dbReference type="Gene3D" id="3.40.50.1820">
    <property type="entry name" value="alpha/beta hydrolase"/>
    <property type="match status" value="1"/>
</dbReference>
<dbReference type="RefSeq" id="WP_006947192.1">
    <property type="nucleotide sequence ID" value="NZ_BAAAYP010000021.1"/>
</dbReference>
<feature type="signal peptide" evidence="1">
    <location>
        <begin position="1"/>
        <end position="31"/>
    </location>
</feature>
<evidence type="ECO:0000313" key="5">
    <source>
        <dbReference type="Proteomes" id="UP001163947"/>
    </source>
</evidence>
<dbReference type="EMBL" id="BLAH01000100">
    <property type="protein sequence ID" value="GES38740.1"/>
    <property type="molecule type" value="Genomic_DNA"/>
</dbReference>
<reference evidence="2" key="2">
    <citation type="submission" date="2019-10" db="EMBL/GenBank/DDBJ databases">
        <title>Draft genome sequence of Rhodococcus aetherivorans JCM 14343.</title>
        <authorList>
            <person name="Inoue D."/>
            <person name="Nakazawa M."/>
            <person name="Yamamoto N."/>
            <person name="Sei K."/>
            <person name="Ike M."/>
        </authorList>
    </citation>
    <scope>NUCLEOTIDE SEQUENCE</scope>
    <source>
        <strain evidence="2">JCM 14343</strain>
    </source>
</reference>
<dbReference type="InterPro" id="IPR029058">
    <property type="entry name" value="AB_hydrolase_fold"/>
</dbReference>
<dbReference type="GO" id="GO:0016747">
    <property type="term" value="F:acyltransferase activity, transferring groups other than amino-acyl groups"/>
    <property type="evidence" value="ECO:0007669"/>
    <property type="project" value="TreeGrafter"/>
</dbReference>
<evidence type="ECO:0000313" key="2">
    <source>
        <dbReference type="EMBL" id="GES38740.1"/>
    </source>
</evidence>
<dbReference type="InterPro" id="IPR050583">
    <property type="entry name" value="Mycobacterial_A85_antigen"/>
</dbReference>
<dbReference type="PANTHER" id="PTHR48098:SF1">
    <property type="entry name" value="DIACYLGLYCEROL ACYLTRANSFERASE_MYCOLYLTRANSFERASE AG85A"/>
    <property type="match status" value="1"/>
</dbReference>
<name>A0A059MMV9_9NOCA</name>
<organism evidence="3 5">
    <name type="scientific">Rhodococcus aetherivorans</name>
    <dbReference type="NCBI Taxonomy" id="191292"/>
    <lineage>
        <taxon>Bacteria</taxon>
        <taxon>Bacillati</taxon>
        <taxon>Actinomycetota</taxon>
        <taxon>Actinomycetes</taxon>
        <taxon>Mycobacteriales</taxon>
        <taxon>Nocardiaceae</taxon>
        <taxon>Rhodococcus</taxon>
    </lineage>
</organism>
<reference evidence="2 4" key="1">
    <citation type="journal article" date="2018" name="Biodegradation">
        <title>1,4-Dioxane degradation characteristics of Rhodococcus aetherivorans JCM 14343.</title>
        <authorList>
            <person name="Inoue D."/>
            <person name="Tsunoda T."/>
            <person name="Yamamoto N."/>
            <person name="Ike M."/>
            <person name="Sei K."/>
        </authorList>
    </citation>
    <scope>NUCLEOTIDE SEQUENCE [LARGE SCALE GENOMIC DNA]</scope>
    <source>
        <strain evidence="2 4">JCM 14343</strain>
    </source>
</reference>